<sequence length="139" mass="15687">MLASTIHATLPSRTASLGVSFALVANHYFFMYDKQAFTIDEQIKQLTRRGLYKASERPKITTSKQVYDILFNNWHLGKTEMTEQFYILIMNRANNVIGMTEISNGGFAGTYVDPKLIFSIALNAQDHPSPLPITVQDLI</sequence>
<dbReference type="Gene3D" id="3.40.140.10">
    <property type="entry name" value="Cytidine Deaminase, domain 2"/>
    <property type="match status" value="1"/>
</dbReference>
<reference evidence="2 3" key="1">
    <citation type="submission" date="2018-04" db="EMBL/GenBank/DDBJ databases">
        <title>Sphingobacterium sp. M46 Genome.</title>
        <authorList>
            <person name="Cheng J."/>
            <person name="Li Y."/>
        </authorList>
    </citation>
    <scope>NUCLEOTIDE SEQUENCE [LARGE SCALE GENOMIC DNA]</scope>
    <source>
        <strain evidence="2 3">M46</strain>
    </source>
</reference>
<dbReference type="OrthoDB" id="9804482at2"/>
<name>A0A363NQ95_9SPHI</name>
<accession>A0A363NQ95</accession>
<dbReference type="AlphaFoldDB" id="A0A363NQ95"/>
<comment type="caution">
    <text evidence="2">The sequence shown here is derived from an EMBL/GenBank/DDBJ whole genome shotgun (WGS) entry which is preliminary data.</text>
</comment>
<evidence type="ECO:0000259" key="1">
    <source>
        <dbReference type="Pfam" id="PF04002"/>
    </source>
</evidence>
<keyword evidence="3" id="KW-1185">Reference proteome</keyword>
<dbReference type="Pfam" id="PF04002">
    <property type="entry name" value="RadC"/>
    <property type="match status" value="1"/>
</dbReference>
<dbReference type="InterPro" id="IPR025657">
    <property type="entry name" value="RadC_JAB"/>
</dbReference>
<dbReference type="Proteomes" id="UP000250831">
    <property type="component" value="Unassembled WGS sequence"/>
</dbReference>
<dbReference type="EMBL" id="QCXX01000005">
    <property type="protein sequence ID" value="PUV22907.1"/>
    <property type="molecule type" value="Genomic_DNA"/>
</dbReference>
<proteinExistence type="predicted"/>
<evidence type="ECO:0000313" key="3">
    <source>
        <dbReference type="Proteomes" id="UP000250831"/>
    </source>
</evidence>
<organism evidence="2 3">
    <name type="scientific">Sphingobacterium athyrii</name>
    <dbReference type="NCBI Taxonomy" id="2152717"/>
    <lineage>
        <taxon>Bacteria</taxon>
        <taxon>Pseudomonadati</taxon>
        <taxon>Bacteroidota</taxon>
        <taxon>Sphingobacteriia</taxon>
        <taxon>Sphingobacteriales</taxon>
        <taxon>Sphingobacteriaceae</taxon>
        <taxon>Sphingobacterium</taxon>
    </lineage>
</organism>
<gene>
    <name evidence="2" type="ORF">DCO56_18460</name>
</gene>
<evidence type="ECO:0000313" key="2">
    <source>
        <dbReference type="EMBL" id="PUV22907.1"/>
    </source>
</evidence>
<feature type="domain" description="RadC-like JAB" evidence="1">
    <location>
        <begin position="60"/>
        <end position="124"/>
    </location>
</feature>
<protein>
    <recommendedName>
        <fullName evidence="1">RadC-like JAB domain-containing protein</fullName>
    </recommendedName>
</protein>